<keyword evidence="2" id="KW-0521">NADP</keyword>
<dbReference type="PANTHER" id="PTHR24320:SF236">
    <property type="entry name" value="SHORT-CHAIN DEHYDROGENASE-RELATED"/>
    <property type="match status" value="1"/>
</dbReference>
<dbReference type="HOGENOM" id="CLU_010194_44_6_1"/>
<dbReference type="STRING" id="1283841.A0A084QUH5"/>
<evidence type="ECO:0000256" key="1">
    <source>
        <dbReference type="ARBA" id="ARBA00006484"/>
    </source>
</evidence>
<dbReference type="InterPro" id="IPR036291">
    <property type="entry name" value="NAD(P)-bd_dom_sf"/>
</dbReference>
<accession>A0A084QUH5</accession>
<name>A0A084QUH5_STAC4</name>
<evidence type="ECO:0000313" key="5">
    <source>
        <dbReference type="Proteomes" id="UP000028524"/>
    </source>
</evidence>
<gene>
    <name evidence="4" type="ORF">S40285_09653</name>
</gene>
<comment type="similarity">
    <text evidence="1">Belongs to the short-chain dehydrogenases/reductases (SDR) family.</text>
</comment>
<protein>
    <submittedName>
        <fullName evidence="4">Uncharacterized protein</fullName>
    </submittedName>
</protein>
<dbReference type="GO" id="GO:0016491">
    <property type="term" value="F:oxidoreductase activity"/>
    <property type="evidence" value="ECO:0007669"/>
    <property type="project" value="UniProtKB-KW"/>
</dbReference>
<dbReference type="InterPro" id="IPR002347">
    <property type="entry name" value="SDR_fam"/>
</dbReference>
<dbReference type="EMBL" id="KL660130">
    <property type="protein sequence ID" value="KFA67610.1"/>
    <property type="molecule type" value="Genomic_DNA"/>
</dbReference>
<dbReference type="SUPFAM" id="SSF51735">
    <property type="entry name" value="NAD(P)-binding Rossmann-fold domains"/>
    <property type="match status" value="1"/>
</dbReference>
<dbReference type="Proteomes" id="UP000028524">
    <property type="component" value="Unassembled WGS sequence"/>
</dbReference>
<sequence>MANFLSKSFLTQSFCIPAPILTEKNLPDQHGRVHLITGGYAGVGKELATILFEKGATVYIAGRNETKAREAMVQIQKNRSSRGRLEFLFLDLNDLETISSAVDSFKFRESRLDVLVNNAGVMFPPQGTKTKQGHDIQFGTNVLGPFLLTKLLIPTLVQTARSSPRNSIRVLWAASSGIQVLSPNGGIVWGDNGGPKVFESQQTNYGQTKVANVLLAIKIQELYRHEGIVSVSFNPGNLQTELQRHSTGILMKLSENMLYPAIYGAYTELYSGWSENISTDQDITYIMPWGRDGTNLLRSDIQKAIQAGLAGRIWDCAKP</sequence>
<dbReference type="Pfam" id="PF00106">
    <property type="entry name" value="adh_short"/>
    <property type="match status" value="1"/>
</dbReference>
<dbReference type="PANTHER" id="PTHR24320">
    <property type="entry name" value="RETINOL DEHYDROGENASE"/>
    <property type="match status" value="1"/>
</dbReference>
<proteinExistence type="inferred from homology"/>
<dbReference type="InParanoid" id="A0A084QUH5"/>
<keyword evidence="5" id="KW-1185">Reference proteome</keyword>
<evidence type="ECO:0000256" key="3">
    <source>
        <dbReference type="ARBA" id="ARBA00023002"/>
    </source>
</evidence>
<dbReference type="Gene3D" id="3.40.50.720">
    <property type="entry name" value="NAD(P)-binding Rossmann-like Domain"/>
    <property type="match status" value="1"/>
</dbReference>
<dbReference type="OrthoDB" id="191139at2759"/>
<organism evidence="4 5">
    <name type="scientific">Stachybotrys chlorohalonatus (strain IBT 40285)</name>
    <dbReference type="NCBI Taxonomy" id="1283841"/>
    <lineage>
        <taxon>Eukaryota</taxon>
        <taxon>Fungi</taxon>
        <taxon>Dikarya</taxon>
        <taxon>Ascomycota</taxon>
        <taxon>Pezizomycotina</taxon>
        <taxon>Sordariomycetes</taxon>
        <taxon>Hypocreomycetidae</taxon>
        <taxon>Hypocreales</taxon>
        <taxon>Stachybotryaceae</taxon>
        <taxon>Stachybotrys</taxon>
    </lineage>
</organism>
<keyword evidence="3" id="KW-0560">Oxidoreductase</keyword>
<dbReference type="OMA" id="FNPGNLQ"/>
<dbReference type="AlphaFoldDB" id="A0A084QUH5"/>
<reference evidence="4 5" key="1">
    <citation type="journal article" date="2014" name="BMC Genomics">
        <title>Comparative genome sequencing reveals chemotype-specific gene clusters in the toxigenic black mold Stachybotrys.</title>
        <authorList>
            <person name="Semeiks J."/>
            <person name="Borek D."/>
            <person name="Otwinowski Z."/>
            <person name="Grishin N.V."/>
        </authorList>
    </citation>
    <scope>NUCLEOTIDE SEQUENCE [LARGE SCALE GENOMIC DNA]</scope>
    <source>
        <strain evidence="4 5">IBT 40285</strain>
    </source>
</reference>
<evidence type="ECO:0000256" key="2">
    <source>
        <dbReference type="ARBA" id="ARBA00022857"/>
    </source>
</evidence>
<dbReference type="PRINTS" id="PR00081">
    <property type="entry name" value="GDHRDH"/>
</dbReference>
<evidence type="ECO:0000313" key="4">
    <source>
        <dbReference type="EMBL" id="KFA67610.1"/>
    </source>
</evidence>